<protein>
    <recommendedName>
        <fullName evidence="6">Keratin associated protein 25-1</fullName>
    </recommendedName>
</protein>
<reference evidence="4" key="3">
    <citation type="submission" date="2025-09" db="UniProtKB">
        <authorList>
            <consortium name="Ensembl"/>
        </authorList>
    </citation>
    <scope>IDENTIFICATION</scope>
    <source>
        <strain evidence="4">breed Abyssinian</strain>
    </source>
</reference>
<organism evidence="4 5">
    <name type="scientific">Felis catus</name>
    <name type="common">Cat</name>
    <name type="synonym">Felis silvestris catus</name>
    <dbReference type="NCBI Taxonomy" id="9685"/>
    <lineage>
        <taxon>Eukaryota</taxon>
        <taxon>Metazoa</taxon>
        <taxon>Chordata</taxon>
        <taxon>Craniata</taxon>
        <taxon>Vertebrata</taxon>
        <taxon>Euteleostomi</taxon>
        <taxon>Mammalia</taxon>
        <taxon>Eutheria</taxon>
        <taxon>Laurasiatheria</taxon>
        <taxon>Carnivora</taxon>
        <taxon>Feliformia</taxon>
        <taxon>Felidae</taxon>
        <taxon>Felinae</taxon>
        <taxon>Felis</taxon>
    </lineage>
</organism>
<accession>A0ABI7ZZS9</accession>
<dbReference type="Pfam" id="PF14672">
    <property type="entry name" value="LCE"/>
    <property type="match status" value="1"/>
</dbReference>
<feature type="compositionally biased region" description="Gly residues" evidence="3">
    <location>
        <begin position="90"/>
        <end position="99"/>
    </location>
</feature>
<evidence type="ECO:0000256" key="1">
    <source>
        <dbReference type="ARBA" id="ARBA00006189"/>
    </source>
</evidence>
<comment type="similarity">
    <text evidence="1">Belongs to the LCE family.</text>
</comment>
<name>A0ABI7ZZS9_FELCA</name>
<reference evidence="4 5" key="1">
    <citation type="submission" date="2021-02" db="EMBL/GenBank/DDBJ databases">
        <title>Safari Cat Assemblies.</title>
        <authorList>
            <person name="Bredemeyer K.R."/>
            <person name="Murphy W.J."/>
        </authorList>
    </citation>
    <scope>NUCLEOTIDE SEQUENCE [LARGE SCALE GENOMIC DNA]</scope>
</reference>
<dbReference type="Proteomes" id="UP000823872">
    <property type="component" value="Chromosome C1"/>
</dbReference>
<evidence type="ECO:0000256" key="2">
    <source>
        <dbReference type="ARBA" id="ARBA00023249"/>
    </source>
</evidence>
<evidence type="ECO:0000313" key="5">
    <source>
        <dbReference type="Proteomes" id="UP000823872"/>
    </source>
</evidence>
<dbReference type="Ensembl" id="ENSFCTT00005074368.1">
    <property type="protein sequence ID" value="ENSFCTP00005052450.1"/>
    <property type="gene ID" value="ENSFCTG00005026237.1"/>
</dbReference>
<feature type="region of interest" description="Disordered" evidence="3">
    <location>
        <begin position="76"/>
        <end position="99"/>
    </location>
</feature>
<gene>
    <name evidence="4" type="primary">LCE5A</name>
</gene>
<dbReference type="InterPro" id="IPR028205">
    <property type="entry name" value="LCE"/>
</dbReference>
<keyword evidence="5" id="KW-1185">Reference proteome</keyword>
<evidence type="ECO:0000313" key="4">
    <source>
        <dbReference type="Ensembl" id="ENSFCTP00005052450.1"/>
    </source>
</evidence>
<reference evidence="4" key="2">
    <citation type="submission" date="2025-08" db="UniProtKB">
        <authorList>
            <consortium name="Ensembl"/>
        </authorList>
    </citation>
    <scope>IDENTIFICATION</scope>
    <source>
        <strain evidence="4">breed Abyssinian</strain>
    </source>
</reference>
<keyword evidence="2" id="KW-0417">Keratinization</keyword>
<proteinExistence type="inferred from homology"/>
<sequence>MTFSQNVLPAKPAAVPVSSQVSLNCLPQCPAPCLPPVSPFCGPSFEGGGCCLSHHICYRSHYHRHQNSGCCGSGNGQQSGNPAAQHSGVCGTGTRGYRN</sequence>
<evidence type="ECO:0008006" key="6">
    <source>
        <dbReference type="Google" id="ProtNLM"/>
    </source>
</evidence>
<evidence type="ECO:0000256" key="3">
    <source>
        <dbReference type="SAM" id="MobiDB-lite"/>
    </source>
</evidence>